<evidence type="ECO:0000256" key="3">
    <source>
        <dbReference type="ARBA" id="ARBA00022475"/>
    </source>
</evidence>
<dbReference type="RefSeq" id="WP_350352000.1">
    <property type="nucleotide sequence ID" value="NZ_CP158357.1"/>
</dbReference>
<name>A0AAU7VX44_9MICO</name>
<reference evidence="9" key="1">
    <citation type="submission" date="2024-06" db="EMBL/GenBank/DDBJ databases">
        <title>Draft genome sequence of Microbacterium sp. strain A8/3-1, isolated from Oxytropis tragacanthoides Fisch. ex DC. Root nodules in the Altai region of Russia.</title>
        <authorList>
            <person name="Sazanova A."/>
            <person name="Guro P."/>
            <person name="Kuznetsova I."/>
            <person name="Belimov A."/>
            <person name="Safronova V."/>
        </authorList>
    </citation>
    <scope>NUCLEOTIDE SEQUENCE</scope>
    <source>
        <strain evidence="9">A8/3-1</strain>
    </source>
</reference>
<dbReference type="GO" id="GO:0055085">
    <property type="term" value="P:transmembrane transport"/>
    <property type="evidence" value="ECO:0007669"/>
    <property type="project" value="InterPro"/>
</dbReference>
<feature type="domain" description="ABC transmembrane type-1" evidence="8">
    <location>
        <begin position="95"/>
        <end position="298"/>
    </location>
</feature>
<evidence type="ECO:0000313" key="9">
    <source>
        <dbReference type="EMBL" id="XBX78791.1"/>
    </source>
</evidence>
<feature type="transmembrane region" description="Helical" evidence="7">
    <location>
        <begin position="99"/>
        <end position="120"/>
    </location>
</feature>
<dbReference type="EMBL" id="CP158357">
    <property type="protein sequence ID" value="XBX78791.1"/>
    <property type="molecule type" value="Genomic_DNA"/>
</dbReference>
<keyword evidence="4 7" id="KW-0812">Transmembrane</keyword>
<evidence type="ECO:0000256" key="2">
    <source>
        <dbReference type="ARBA" id="ARBA00022448"/>
    </source>
</evidence>
<dbReference type="PROSITE" id="PS51257">
    <property type="entry name" value="PROKAR_LIPOPROTEIN"/>
    <property type="match status" value="1"/>
</dbReference>
<dbReference type="Pfam" id="PF00528">
    <property type="entry name" value="BPD_transp_1"/>
    <property type="match status" value="1"/>
</dbReference>
<comment type="similarity">
    <text evidence="7">Belongs to the binding-protein-dependent transport system permease family.</text>
</comment>
<dbReference type="Pfam" id="PF19300">
    <property type="entry name" value="BPD_transp_1_N"/>
    <property type="match status" value="1"/>
</dbReference>
<dbReference type="InterPro" id="IPR045621">
    <property type="entry name" value="BPD_transp_1_N"/>
</dbReference>
<dbReference type="GO" id="GO:0005886">
    <property type="term" value="C:plasma membrane"/>
    <property type="evidence" value="ECO:0007669"/>
    <property type="project" value="UniProtKB-SubCell"/>
</dbReference>
<evidence type="ECO:0000256" key="6">
    <source>
        <dbReference type="ARBA" id="ARBA00023136"/>
    </source>
</evidence>
<evidence type="ECO:0000256" key="1">
    <source>
        <dbReference type="ARBA" id="ARBA00004651"/>
    </source>
</evidence>
<dbReference type="InterPro" id="IPR000515">
    <property type="entry name" value="MetI-like"/>
</dbReference>
<accession>A0AAU7VX44</accession>
<feature type="transmembrane region" description="Helical" evidence="7">
    <location>
        <begin position="12"/>
        <end position="30"/>
    </location>
</feature>
<dbReference type="CDD" id="cd06261">
    <property type="entry name" value="TM_PBP2"/>
    <property type="match status" value="1"/>
</dbReference>
<evidence type="ECO:0000259" key="8">
    <source>
        <dbReference type="PROSITE" id="PS50928"/>
    </source>
</evidence>
<protein>
    <submittedName>
        <fullName evidence="9">ABC transporter permease</fullName>
    </submittedName>
</protein>
<keyword evidence="2 7" id="KW-0813">Transport</keyword>
<keyword evidence="3" id="KW-1003">Cell membrane</keyword>
<gene>
    <name evidence="9" type="ORF">ABS642_01525</name>
</gene>
<feature type="transmembrane region" description="Helical" evidence="7">
    <location>
        <begin position="275"/>
        <end position="298"/>
    </location>
</feature>
<evidence type="ECO:0000256" key="7">
    <source>
        <dbReference type="RuleBase" id="RU363032"/>
    </source>
</evidence>
<organism evidence="9">
    <name type="scientific">Microbacterium sp. A8/3-1</name>
    <dbReference type="NCBI Taxonomy" id="3160749"/>
    <lineage>
        <taxon>Bacteria</taxon>
        <taxon>Bacillati</taxon>
        <taxon>Actinomycetota</taxon>
        <taxon>Actinomycetes</taxon>
        <taxon>Micrococcales</taxon>
        <taxon>Microbacteriaceae</taxon>
        <taxon>Microbacterium</taxon>
    </lineage>
</organism>
<keyword evidence="5 7" id="KW-1133">Transmembrane helix</keyword>
<dbReference type="InterPro" id="IPR035906">
    <property type="entry name" value="MetI-like_sf"/>
</dbReference>
<comment type="subcellular location">
    <subcellularLocation>
        <location evidence="1 7">Cell membrane</location>
        <topology evidence="1 7">Multi-pass membrane protein</topology>
    </subcellularLocation>
</comment>
<proteinExistence type="inferred from homology"/>
<dbReference type="PROSITE" id="PS50928">
    <property type="entry name" value="ABC_TM1"/>
    <property type="match status" value="1"/>
</dbReference>
<evidence type="ECO:0000256" key="4">
    <source>
        <dbReference type="ARBA" id="ARBA00022692"/>
    </source>
</evidence>
<keyword evidence="6 7" id="KW-0472">Membrane</keyword>
<feature type="transmembrane region" description="Helical" evidence="7">
    <location>
        <begin position="132"/>
        <end position="157"/>
    </location>
</feature>
<dbReference type="Gene3D" id="1.10.3720.10">
    <property type="entry name" value="MetI-like"/>
    <property type="match status" value="1"/>
</dbReference>
<dbReference type="PANTHER" id="PTHR43163">
    <property type="entry name" value="DIPEPTIDE TRANSPORT SYSTEM PERMEASE PROTEIN DPPB-RELATED"/>
    <property type="match status" value="1"/>
</dbReference>
<feature type="transmembrane region" description="Helical" evidence="7">
    <location>
        <begin position="229"/>
        <end position="255"/>
    </location>
</feature>
<feature type="transmembrane region" description="Helical" evidence="7">
    <location>
        <begin position="169"/>
        <end position="191"/>
    </location>
</feature>
<dbReference type="SUPFAM" id="SSF161098">
    <property type="entry name" value="MetI-like"/>
    <property type="match status" value="1"/>
</dbReference>
<sequence length="308" mass="32270">MIASGSRRVAEFAVVFLGVTFVILACVYALPGDPIAALGGDRPLSPAVVAQLRAEHHLDEPLWRQYVLYLGNLLRGDLGTSFTGRPVADLMAERWPTTVILALTTWCFEVVGGLILGVIAGVRRGTVIDRGILLLTVVISAIPIFVLAVVSRLVFGVRLGILPVAGDSAGWPLAFILPAAVTAVFGLAAIVRLTRGSVADTLVSDFVRTHRAKGFTPARVLGVHVSRNAALPVLTLVGVSFGALLGGTVFVESIFNLPGVGQLLVTAIGSHDGALVVGIATALVLVFLVTNLVVDLLATVLDPRIRRG</sequence>
<dbReference type="PANTHER" id="PTHR43163:SF7">
    <property type="entry name" value="DIPEPTIDE-TRANSPORT INTEGRAL MEMBRANE PROTEIN ABC TRANSPORTER DPPB-RELATED"/>
    <property type="match status" value="1"/>
</dbReference>
<evidence type="ECO:0000256" key="5">
    <source>
        <dbReference type="ARBA" id="ARBA00022989"/>
    </source>
</evidence>
<dbReference type="AlphaFoldDB" id="A0AAU7VX44"/>